<evidence type="ECO:0000256" key="14">
    <source>
        <dbReference type="ARBA" id="ARBA00049255"/>
    </source>
</evidence>
<evidence type="ECO:0000256" key="5">
    <source>
        <dbReference type="ARBA" id="ARBA00022555"/>
    </source>
</evidence>
<feature type="binding site" evidence="15">
    <location>
        <position position="464"/>
    </location>
    <ligand>
        <name>Mg(2+)</name>
        <dbReference type="ChEBI" id="CHEBI:18420"/>
        <note>shared with alpha subunit</note>
    </ligand>
</feature>
<keyword evidence="9 15" id="KW-0067">ATP-binding</keyword>
<dbReference type="AlphaFoldDB" id="A0A5E7CB25"/>
<dbReference type="PROSITE" id="PS50886">
    <property type="entry name" value="TRBD"/>
    <property type="match status" value="1"/>
</dbReference>
<dbReference type="PROSITE" id="PS51483">
    <property type="entry name" value="B5"/>
    <property type="match status" value="1"/>
</dbReference>
<dbReference type="Proteomes" id="UP000337909">
    <property type="component" value="Unassembled WGS sequence"/>
</dbReference>
<dbReference type="InterPro" id="IPR045060">
    <property type="entry name" value="Phe-tRNA-ligase_IIc_bsu"/>
</dbReference>
<keyword evidence="10 15" id="KW-0460">Magnesium</keyword>
<dbReference type="FunFam" id="3.30.70.380:FF:000001">
    <property type="entry name" value="Phenylalanine--tRNA ligase beta subunit"/>
    <property type="match status" value="1"/>
</dbReference>
<dbReference type="CDD" id="cd02796">
    <property type="entry name" value="tRNA_bind_bactPheRS"/>
    <property type="match status" value="1"/>
</dbReference>
<dbReference type="Gene3D" id="3.50.40.10">
    <property type="entry name" value="Phenylalanyl-trna Synthetase, Chain B, domain 3"/>
    <property type="match status" value="1"/>
</dbReference>
<gene>
    <name evidence="15 20" type="primary">pheT</name>
    <name evidence="20" type="ORF">PS691_02705</name>
</gene>
<evidence type="ECO:0000259" key="17">
    <source>
        <dbReference type="PROSITE" id="PS50886"/>
    </source>
</evidence>
<dbReference type="InterPro" id="IPR020825">
    <property type="entry name" value="Phe-tRNA_synthase-like_B3/B4"/>
</dbReference>
<dbReference type="EC" id="6.1.1.20" evidence="15"/>
<comment type="subcellular location">
    <subcellularLocation>
        <location evidence="1 15">Cytoplasm</location>
    </subcellularLocation>
</comment>
<dbReference type="Gene3D" id="2.40.50.140">
    <property type="entry name" value="Nucleic acid-binding proteins"/>
    <property type="match status" value="1"/>
</dbReference>
<dbReference type="FunFam" id="2.40.50.140:FF:000045">
    <property type="entry name" value="Phenylalanine--tRNA ligase beta subunit"/>
    <property type="match status" value="1"/>
</dbReference>
<evidence type="ECO:0000313" key="21">
    <source>
        <dbReference type="Proteomes" id="UP000337909"/>
    </source>
</evidence>
<feature type="domain" description="TRNA-binding" evidence="17">
    <location>
        <begin position="39"/>
        <end position="147"/>
    </location>
</feature>
<dbReference type="Gene3D" id="3.30.56.10">
    <property type="match status" value="2"/>
</dbReference>
<evidence type="ECO:0000256" key="1">
    <source>
        <dbReference type="ARBA" id="ARBA00004496"/>
    </source>
</evidence>
<dbReference type="InterPro" id="IPR012340">
    <property type="entry name" value="NA-bd_OB-fold"/>
</dbReference>
<keyword evidence="7 15" id="KW-0479">Metal-binding</keyword>
<proteinExistence type="inferred from homology"/>
<dbReference type="CDD" id="cd00769">
    <property type="entry name" value="PheRS_beta_core"/>
    <property type="match status" value="1"/>
</dbReference>
<evidence type="ECO:0000256" key="3">
    <source>
        <dbReference type="ARBA" id="ARBA00011209"/>
    </source>
</evidence>
<dbReference type="InterPro" id="IPR036690">
    <property type="entry name" value="Fdx_antiC-bd_sf"/>
</dbReference>
<feature type="binding site" evidence="15">
    <location>
        <position position="454"/>
    </location>
    <ligand>
        <name>Mg(2+)</name>
        <dbReference type="ChEBI" id="CHEBI:18420"/>
        <note>shared with alpha subunit</note>
    </ligand>
</feature>
<keyword evidence="13 15" id="KW-0030">Aminoacyl-tRNA synthetase</keyword>
<evidence type="ECO:0000259" key="19">
    <source>
        <dbReference type="PROSITE" id="PS51483"/>
    </source>
</evidence>
<dbReference type="InterPro" id="IPR045864">
    <property type="entry name" value="aa-tRNA-synth_II/BPL/LPL"/>
</dbReference>
<dbReference type="SUPFAM" id="SSF55681">
    <property type="entry name" value="Class II aaRS and biotin synthetases"/>
    <property type="match status" value="1"/>
</dbReference>
<dbReference type="InterPro" id="IPR005146">
    <property type="entry name" value="B3/B4_tRNA-bd"/>
</dbReference>
<dbReference type="FunFam" id="3.30.56.10:FF:000002">
    <property type="entry name" value="Phenylalanine--tRNA ligase beta subunit"/>
    <property type="match status" value="1"/>
</dbReference>
<dbReference type="Pfam" id="PF17759">
    <property type="entry name" value="tRNA_synthFbeta"/>
    <property type="match status" value="1"/>
</dbReference>
<dbReference type="HAMAP" id="MF_00283">
    <property type="entry name" value="Phe_tRNA_synth_beta1"/>
    <property type="match status" value="1"/>
</dbReference>
<dbReference type="RefSeq" id="WP_150642687.1">
    <property type="nucleotide sequence ID" value="NZ_CABVHQ010000023.1"/>
</dbReference>
<keyword evidence="8 15" id="KW-0547">Nucleotide-binding</keyword>
<sequence>MKFSEQWLRGWVNPQVSRDELVARLSMAGLEVDSVTQAAGEFSGVVVGEVLSTEQHPDADKLRVCQVSSGSETFQVVCGAPNVRPGLKIPFAMIGAELPGDFKIKKAKLRGVESNGMLCSQAELQVGEGNDGLMELPADAPVGLDIREYLKLDDASIEVDLTPNRGDCLSVAGLAREVSALYATAVTRPVVASVAAVHDEVRSIEVLAPAACPRYLGRVIRNVDLTKPTPLWMVERLRRSDVRSIDAAVDITNYVMLELGQPLHAFDLAEINGGIRVRMAIEGEKLVLLDGQEVSLRSDTLVIADHSRALAIAGVMGGEHSGVSATTRDIFLESAFFDQIAVAGKARSYGLHTDASHRYERGVDWQLAREAMERATGLLLEITGGEAGPIIETVSEQHLPSIAPVTLRAQRITQMLGLEMDPLEVERLLSALGLKISADGAGQWRVEVPSFRFDISLEVDLIEELARLYGYNRLPVRYPQARLAPQAKAEARSDLPELRRLLVARGYQEAITYSFIDPKQFELFSPGVEPLLLANPISNDMAAMRSSLWPGLVKALQHNLNRQQDRVRLFESGLRFVGQLEGLKQEPMLAGVVCGSRLPEGWAQGRDVVDFFDIKADVEAVLGFAGALDSFTFVPGKHPALHPGQTARIEREGREVGYVGAIHPELSKTLGLDRPVFVFELVLAEVALGKMPKFQELSRFPEVRRDLALLADKDVAASAVLDVIRENAGEWLTDLRLFDVYQGKGIDPHRKSLAVGLTWQHPSRTLNDDEVNTTTQNILTSLEQRLNATLRK</sequence>
<dbReference type="EMBL" id="CABVHQ010000023">
    <property type="protein sequence ID" value="VVO01987.1"/>
    <property type="molecule type" value="Genomic_DNA"/>
</dbReference>
<keyword evidence="6 15" id="KW-0436">Ligase</keyword>
<dbReference type="Pfam" id="PF03147">
    <property type="entry name" value="FDX-ACB"/>
    <property type="match status" value="1"/>
</dbReference>
<dbReference type="SMART" id="SM00873">
    <property type="entry name" value="B3_4"/>
    <property type="match status" value="1"/>
</dbReference>
<dbReference type="Gene3D" id="3.30.70.380">
    <property type="entry name" value="Ferrodoxin-fold anticodon-binding domain"/>
    <property type="match status" value="1"/>
</dbReference>
<reference evidence="20 21" key="1">
    <citation type="submission" date="2019-09" db="EMBL/GenBank/DDBJ databases">
        <authorList>
            <person name="Chandra G."/>
            <person name="Truman W A."/>
        </authorList>
    </citation>
    <scope>NUCLEOTIDE SEQUENCE [LARGE SCALE GENOMIC DNA]</scope>
    <source>
        <strain evidence="20">PS691</strain>
    </source>
</reference>
<keyword evidence="5 16" id="KW-0820">tRNA-binding</keyword>
<dbReference type="Pfam" id="PF03483">
    <property type="entry name" value="B3_4"/>
    <property type="match status" value="1"/>
</dbReference>
<dbReference type="InterPro" id="IPR009061">
    <property type="entry name" value="DNA-bd_dom_put_sf"/>
</dbReference>
<dbReference type="GO" id="GO:0000287">
    <property type="term" value="F:magnesium ion binding"/>
    <property type="evidence" value="ECO:0007669"/>
    <property type="project" value="UniProtKB-UniRule"/>
</dbReference>
<name>A0A5E7CB25_PSEFL</name>
<dbReference type="SMART" id="SM00896">
    <property type="entry name" value="FDX-ACB"/>
    <property type="match status" value="1"/>
</dbReference>
<dbReference type="GO" id="GO:0000049">
    <property type="term" value="F:tRNA binding"/>
    <property type="evidence" value="ECO:0007669"/>
    <property type="project" value="UniProtKB-UniRule"/>
</dbReference>
<dbReference type="OrthoDB" id="9805455at2"/>
<dbReference type="PROSITE" id="PS51447">
    <property type="entry name" value="FDX_ACB"/>
    <property type="match status" value="1"/>
</dbReference>
<evidence type="ECO:0000256" key="2">
    <source>
        <dbReference type="ARBA" id="ARBA00008653"/>
    </source>
</evidence>
<accession>A0A5E7CB25</accession>
<dbReference type="Pfam" id="PF01588">
    <property type="entry name" value="tRNA_bind"/>
    <property type="match status" value="1"/>
</dbReference>
<dbReference type="SUPFAM" id="SSF46955">
    <property type="entry name" value="Putative DNA-binding domain"/>
    <property type="match status" value="1"/>
</dbReference>
<keyword evidence="11 16" id="KW-0694">RNA-binding</keyword>
<dbReference type="SUPFAM" id="SSF54991">
    <property type="entry name" value="Anticodon-binding domain of PheRS"/>
    <property type="match status" value="1"/>
</dbReference>
<evidence type="ECO:0000256" key="11">
    <source>
        <dbReference type="ARBA" id="ARBA00022884"/>
    </source>
</evidence>
<dbReference type="Pfam" id="PF03484">
    <property type="entry name" value="B5"/>
    <property type="match status" value="1"/>
</dbReference>
<dbReference type="SUPFAM" id="SSF56037">
    <property type="entry name" value="PheT/TilS domain"/>
    <property type="match status" value="1"/>
</dbReference>
<feature type="binding site" evidence="15">
    <location>
        <position position="460"/>
    </location>
    <ligand>
        <name>Mg(2+)</name>
        <dbReference type="ChEBI" id="CHEBI:18420"/>
        <note>shared with alpha subunit</note>
    </ligand>
</feature>
<comment type="catalytic activity">
    <reaction evidence="14 15">
        <text>tRNA(Phe) + L-phenylalanine + ATP = L-phenylalanyl-tRNA(Phe) + AMP + diphosphate + H(+)</text>
        <dbReference type="Rhea" id="RHEA:19413"/>
        <dbReference type="Rhea" id="RHEA-COMP:9668"/>
        <dbReference type="Rhea" id="RHEA-COMP:9699"/>
        <dbReference type="ChEBI" id="CHEBI:15378"/>
        <dbReference type="ChEBI" id="CHEBI:30616"/>
        <dbReference type="ChEBI" id="CHEBI:33019"/>
        <dbReference type="ChEBI" id="CHEBI:58095"/>
        <dbReference type="ChEBI" id="CHEBI:78442"/>
        <dbReference type="ChEBI" id="CHEBI:78531"/>
        <dbReference type="ChEBI" id="CHEBI:456215"/>
        <dbReference type="EC" id="6.1.1.20"/>
    </reaction>
</comment>
<evidence type="ECO:0000256" key="13">
    <source>
        <dbReference type="ARBA" id="ARBA00023146"/>
    </source>
</evidence>
<evidence type="ECO:0000256" key="9">
    <source>
        <dbReference type="ARBA" id="ARBA00022840"/>
    </source>
</evidence>
<dbReference type="PANTHER" id="PTHR10947:SF0">
    <property type="entry name" value="PHENYLALANINE--TRNA LIGASE BETA SUBUNIT"/>
    <property type="match status" value="1"/>
</dbReference>
<dbReference type="InterPro" id="IPR041616">
    <property type="entry name" value="PheRS_beta_core"/>
</dbReference>
<comment type="subunit">
    <text evidence="3 15">Tetramer of two alpha and two beta subunits.</text>
</comment>
<dbReference type="FunFam" id="3.50.40.10:FF:000001">
    <property type="entry name" value="Phenylalanine--tRNA ligase beta subunit"/>
    <property type="match status" value="1"/>
</dbReference>
<keyword evidence="12 15" id="KW-0648">Protein biosynthesis</keyword>
<evidence type="ECO:0000259" key="18">
    <source>
        <dbReference type="PROSITE" id="PS51447"/>
    </source>
</evidence>
<dbReference type="GO" id="GO:0004826">
    <property type="term" value="F:phenylalanine-tRNA ligase activity"/>
    <property type="evidence" value="ECO:0007669"/>
    <property type="project" value="UniProtKB-UniRule"/>
</dbReference>
<dbReference type="SUPFAM" id="SSF50249">
    <property type="entry name" value="Nucleic acid-binding proteins"/>
    <property type="match status" value="1"/>
</dbReference>
<dbReference type="InterPro" id="IPR005147">
    <property type="entry name" value="tRNA_synthase_B5-dom"/>
</dbReference>
<evidence type="ECO:0000256" key="8">
    <source>
        <dbReference type="ARBA" id="ARBA00022741"/>
    </source>
</evidence>
<dbReference type="InterPro" id="IPR002547">
    <property type="entry name" value="tRNA-bd_dom"/>
</dbReference>
<organism evidence="20 21">
    <name type="scientific">Pseudomonas fluorescens</name>
    <dbReference type="NCBI Taxonomy" id="294"/>
    <lineage>
        <taxon>Bacteria</taxon>
        <taxon>Pseudomonadati</taxon>
        <taxon>Pseudomonadota</taxon>
        <taxon>Gammaproteobacteria</taxon>
        <taxon>Pseudomonadales</taxon>
        <taxon>Pseudomonadaceae</taxon>
        <taxon>Pseudomonas</taxon>
    </lineage>
</organism>
<evidence type="ECO:0000256" key="4">
    <source>
        <dbReference type="ARBA" id="ARBA00022490"/>
    </source>
</evidence>
<comment type="cofactor">
    <cofactor evidence="15">
        <name>Mg(2+)</name>
        <dbReference type="ChEBI" id="CHEBI:18420"/>
    </cofactor>
    <text evidence="15">Binds 2 magnesium ions per tetramer.</text>
</comment>
<evidence type="ECO:0000256" key="15">
    <source>
        <dbReference type="HAMAP-Rule" id="MF_00283"/>
    </source>
</evidence>
<evidence type="ECO:0000256" key="10">
    <source>
        <dbReference type="ARBA" id="ARBA00022842"/>
    </source>
</evidence>
<comment type="similarity">
    <text evidence="2 15">Belongs to the phenylalanyl-tRNA synthetase beta subunit family. Type 1 subfamily.</text>
</comment>
<feature type="binding site" evidence="15">
    <location>
        <position position="463"/>
    </location>
    <ligand>
        <name>Mg(2+)</name>
        <dbReference type="ChEBI" id="CHEBI:18420"/>
        <note>shared with alpha subunit</note>
    </ligand>
</feature>
<dbReference type="PANTHER" id="PTHR10947">
    <property type="entry name" value="PHENYLALANYL-TRNA SYNTHETASE BETA CHAIN AND LEUCINE-RICH REPEAT-CONTAINING PROTEIN 47"/>
    <property type="match status" value="1"/>
</dbReference>
<evidence type="ECO:0000256" key="6">
    <source>
        <dbReference type="ARBA" id="ARBA00022598"/>
    </source>
</evidence>
<evidence type="ECO:0000256" key="12">
    <source>
        <dbReference type="ARBA" id="ARBA00022917"/>
    </source>
</evidence>
<feature type="domain" description="FDX-ACB" evidence="18">
    <location>
        <begin position="698"/>
        <end position="791"/>
    </location>
</feature>
<dbReference type="SMART" id="SM00874">
    <property type="entry name" value="B5"/>
    <property type="match status" value="1"/>
</dbReference>
<protein>
    <recommendedName>
        <fullName evidence="15">Phenylalanine--tRNA ligase beta subunit</fullName>
        <ecNumber evidence="15">6.1.1.20</ecNumber>
    </recommendedName>
    <alternativeName>
        <fullName evidence="15">Phenylalanyl-tRNA synthetase beta subunit</fullName>
        <shortName evidence="15">PheRS</shortName>
    </alternativeName>
</protein>
<dbReference type="NCBIfam" id="TIGR00472">
    <property type="entry name" value="pheT_bact"/>
    <property type="match status" value="1"/>
</dbReference>
<evidence type="ECO:0000256" key="16">
    <source>
        <dbReference type="PROSITE-ProRule" id="PRU00209"/>
    </source>
</evidence>
<dbReference type="InterPro" id="IPR033714">
    <property type="entry name" value="tRNA_bind_bactPheRS"/>
</dbReference>
<keyword evidence="4 15" id="KW-0963">Cytoplasm</keyword>
<dbReference type="GO" id="GO:0006432">
    <property type="term" value="P:phenylalanyl-tRNA aminoacylation"/>
    <property type="evidence" value="ECO:0007669"/>
    <property type="project" value="UniProtKB-UniRule"/>
</dbReference>
<evidence type="ECO:0000256" key="7">
    <source>
        <dbReference type="ARBA" id="ARBA00022723"/>
    </source>
</evidence>
<evidence type="ECO:0000313" key="20">
    <source>
        <dbReference type="EMBL" id="VVO01987.1"/>
    </source>
</evidence>
<dbReference type="GO" id="GO:0005524">
    <property type="term" value="F:ATP binding"/>
    <property type="evidence" value="ECO:0007669"/>
    <property type="project" value="UniProtKB-UniRule"/>
</dbReference>
<feature type="domain" description="B5" evidence="19">
    <location>
        <begin position="400"/>
        <end position="476"/>
    </location>
</feature>
<dbReference type="Gene3D" id="3.30.930.10">
    <property type="entry name" value="Bira Bifunctional Protein, Domain 2"/>
    <property type="match status" value="1"/>
</dbReference>
<dbReference type="FunFam" id="3.30.930.10:FF:000022">
    <property type="entry name" value="Phenylalanine--tRNA ligase beta subunit"/>
    <property type="match status" value="1"/>
</dbReference>
<dbReference type="GO" id="GO:0009328">
    <property type="term" value="C:phenylalanine-tRNA ligase complex"/>
    <property type="evidence" value="ECO:0007669"/>
    <property type="project" value="TreeGrafter"/>
</dbReference>
<dbReference type="InterPro" id="IPR004532">
    <property type="entry name" value="Phe-tRNA-ligase_IIc_bsu_bact"/>
</dbReference>
<dbReference type="NCBIfam" id="NF045760">
    <property type="entry name" value="YtpR"/>
    <property type="match status" value="1"/>
</dbReference>
<dbReference type="InterPro" id="IPR005121">
    <property type="entry name" value="Fdx_antiC-bd"/>
</dbReference>